<keyword evidence="2" id="KW-1185">Reference proteome</keyword>
<reference evidence="1 2" key="1">
    <citation type="submission" date="2023-03" db="EMBL/GenBank/DDBJ databases">
        <title>Genome insight into feeding habits of ladybird beetles.</title>
        <authorList>
            <person name="Li H.-S."/>
            <person name="Huang Y.-H."/>
            <person name="Pang H."/>
        </authorList>
    </citation>
    <scope>NUCLEOTIDE SEQUENCE [LARGE SCALE GENOMIC DNA]</scope>
    <source>
        <strain evidence="1">SYSU_2023b</strain>
        <tissue evidence="1">Whole body</tissue>
    </source>
</reference>
<name>A0AAW1TW83_9CUCU</name>
<gene>
    <name evidence="1" type="ORF">WA026_009616</name>
</gene>
<dbReference type="Proteomes" id="UP001431783">
    <property type="component" value="Unassembled WGS sequence"/>
</dbReference>
<sequence>MTALHRLLQLHRVNPVGKFSLFVQSEDQVEQTGRSDSTNELYSSLTSNKTQKNGETIFRNSRWSRRKHCVCRISMVCPKHKDLSELGLLKKNLVEVYMEHNRPLNTIDTIGLCLCFGTIRIDHLSFESGLMPRNKVAF</sequence>
<dbReference type="AlphaFoldDB" id="A0AAW1TW83"/>
<proteinExistence type="predicted"/>
<evidence type="ECO:0000313" key="2">
    <source>
        <dbReference type="Proteomes" id="UP001431783"/>
    </source>
</evidence>
<protein>
    <submittedName>
        <fullName evidence="1">Uncharacterized protein</fullName>
    </submittedName>
</protein>
<organism evidence="1 2">
    <name type="scientific">Henosepilachna vigintioctopunctata</name>
    <dbReference type="NCBI Taxonomy" id="420089"/>
    <lineage>
        <taxon>Eukaryota</taxon>
        <taxon>Metazoa</taxon>
        <taxon>Ecdysozoa</taxon>
        <taxon>Arthropoda</taxon>
        <taxon>Hexapoda</taxon>
        <taxon>Insecta</taxon>
        <taxon>Pterygota</taxon>
        <taxon>Neoptera</taxon>
        <taxon>Endopterygota</taxon>
        <taxon>Coleoptera</taxon>
        <taxon>Polyphaga</taxon>
        <taxon>Cucujiformia</taxon>
        <taxon>Coccinelloidea</taxon>
        <taxon>Coccinellidae</taxon>
        <taxon>Epilachninae</taxon>
        <taxon>Epilachnini</taxon>
        <taxon>Henosepilachna</taxon>
    </lineage>
</organism>
<comment type="caution">
    <text evidence="1">The sequence shown here is derived from an EMBL/GenBank/DDBJ whole genome shotgun (WGS) entry which is preliminary data.</text>
</comment>
<dbReference type="EMBL" id="JARQZJ010000034">
    <property type="protein sequence ID" value="KAK9875831.1"/>
    <property type="molecule type" value="Genomic_DNA"/>
</dbReference>
<accession>A0AAW1TW83</accession>
<evidence type="ECO:0000313" key="1">
    <source>
        <dbReference type="EMBL" id="KAK9875831.1"/>
    </source>
</evidence>